<protein>
    <submittedName>
        <fullName evidence="1">Transposase</fullName>
    </submittedName>
</protein>
<evidence type="ECO:0000313" key="1">
    <source>
        <dbReference type="EMBL" id="PCG10613.1"/>
    </source>
</evidence>
<dbReference type="RefSeq" id="WP_096610323.1">
    <property type="nucleotide sequence ID" value="NZ_NWVD01000001.1"/>
</dbReference>
<gene>
    <name evidence="1" type="ORF">COA17_04245</name>
</gene>
<comment type="caution">
    <text evidence="1">The sequence shown here is derived from an EMBL/GenBank/DDBJ whole genome shotgun (WGS) entry which is preliminary data.</text>
</comment>
<organism evidence="1 2">
    <name type="scientific">Sphingomonas ginsenosidimutans</name>
    <dbReference type="NCBI Taxonomy" id="862134"/>
    <lineage>
        <taxon>Bacteria</taxon>
        <taxon>Pseudomonadati</taxon>
        <taxon>Pseudomonadota</taxon>
        <taxon>Alphaproteobacteria</taxon>
        <taxon>Sphingomonadales</taxon>
        <taxon>Sphingomonadaceae</taxon>
        <taxon>Sphingomonas</taxon>
    </lineage>
</organism>
<reference evidence="1 2" key="1">
    <citation type="submission" date="2017-09" db="EMBL/GenBank/DDBJ databases">
        <title>Sphingomonas ginsenosidimutans KACC 14949, whole genome shotgun sequence.</title>
        <authorList>
            <person name="Feng G."/>
            <person name="Zhu H."/>
        </authorList>
    </citation>
    <scope>NUCLEOTIDE SEQUENCE [LARGE SCALE GENOMIC DNA]</scope>
    <source>
        <strain evidence="1 2">KACC 14949</strain>
    </source>
</reference>
<sequence>MPRLIDTAADDAITLDELVDALDADPWDPRDEDAFAARGIWLARLARNRRFLADMAIAELETRFAGQARNSYGAQVLMLRPPGGRYALRAAFWPAHGDAVVRAAGTAPFFYDLPHDHNFSFLTVGYLGPGYWSDYYLADQAFDGRTHRVVGDRAGLTFDRRARLEPGQVMLYRAHRDVHVQHPPDRFSVSLNILGHDRAQPWRTQYRFDTATDTIAQAMTVTPSEALVTIAAQLGGDDGTGLAQDIALRHPNSRMRATALAALNGLLSPPATHRLAERAADDRDPCNAAAARAILAG</sequence>
<proteinExistence type="predicted"/>
<accession>A0A2A4I2Z0</accession>
<dbReference type="AlphaFoldDB" id="A0A2A4I2Z0"/>
<dbReference type="Proteomes" id="UP000218784">
    <property type="component" value="Unassembled WGS sequence"/>
</dbReference>
<name>A0A2A4I2Z0_9SPHN</name>
<evidence type="ECO:0000313" key="2">
    <source>
        <dbReference type="Proteomes" id="UP000218784"/>
    </source>
</evidence>
<keyword evidence="2" id="KW-1185">Reference proteome</keyword>
<dbReference type="EMBL" id="NWVD01000001">
    <property type="protein sequence ID" value="PCG10613.1"/>
    <property type="molecule type" value="Genomic_DNA"/>
</dbReference>